<comment type="caution">
    <text evidence="1">The sequence shown here is derived from an EMBL/GenBank/DDBJ whole genome shotgun (WGS) entry which is preliminary data.</text>
</comment>
<dbReference type="AlphaFoldDB" id="A0A2A5S574"/>
<proteinExistence type="predicted"/>
<protein>
    <submittedName>
        <fullName evidence="1">Uncharacterized protein</fullName>
    </submittedName>
</protein>
<gene>
    <name evidence="1" type="ORF">RU86_GL000984</name>
</gene>
<accession>A0A2A5S574</accession>
<evidence type="ECO:0000313" key="2">
    <source>
        <dbReference type="Proteomes" id="UP000218282"/>
    </source>
</evidence>
<sequence>MPRINDAKIASGTIPDLNKIEAKKLKYVKINQLNTAVSITLFSKMTAQDT</sequence>
<name>A0A2A5S574_9LACT</name>
<keyword evidence="2" id="KW-1185">Reference proteome</keyword>
<dbReference type="EMBL" id="JXJW01000002">
    <property type="protein sequence ID" value="PCS08600.1"/>
    <property type="molecule type" value="Genomic_DNA"/>
</dbReference>
<evidence type="ECO:0000313" key="1">
    <source>
        <dbReference type="EMBL" id="PCS08600.1"/>
    </source>
</evidence>
<reference evidence="1 2" key="1">
    <citation type="submission" date="2014-12" db="EMBL/GenBank/DDBJ databases">
        <title>Draft genome sequences of 10 type strains of Lactococcus.</title>
        <authorList>
            <person name="Sun Z."/>
            <person name="Zhong Z."/>
            <person name="Liu W."/>
            <person name="Zhang W."/>
            <person name="Zhang H."/>
        </authorList>
    </citation>
    <scope>NUCLEOTIDE SEQUENCE [LARGE SCALE GENOMIC DNA]</scope>
    <source>
        <strain evidence="1 2">DSM 6634</strain>
    </source>
</reference>
<organism evidence="1 2">
    <name type="scientific">Pseudolactococcus piscium</name>
    <dbReference type="NCBI Taxonomy" id="1364"/>
    <lineage>
        <taxon>Bacteria</taxon>
        <taxon>Bacillati</taxon>
        <taxon>Bacillota</taxon>
        <taxon>Bacilli</taxon>
        <taxon>Lactobacillales</taxon>
        <taxon>Streptococcaceae</taxon>
        <taxon>Pseudolactococcus</taxon>
    </lineage>
</organism>
<dbReference type="Proteomes" id="UP000218282">
    <property type="component" value="Unassembled WGS sequence"/>
</dbReference>